<feature type="transmembrane region" description="Helical" evidence="1">
    <location>
        <begin position="349"/>
        <end position="370"/>
    </location>
</feature>
<feature type="transmembrane region" description="Helical" evidence="1">
    <location>
        <begin position="106"/>
        <end position="130"/>
    </location>
</feature>
<feature type="transmembrane region" description="Helical" evidence="1">
    <location>
        <begin position="299"/>
        <end position="315"/>
    </location>
</feature>
<sequence>MVFAVSLLLYPLAGLAVLAVPGLLVQLAAGVRDKLWLAALTAPVSIGVYGFAGLASGIPGLSFGIPLALAVTVLLSAIVFGIAWFRRGRTEPAPIEQPDTSLLPALTGRWLLTAKIGAAVLVLGGIALAMQQWHGGLGSWDTYPQEHDTIIHMVLVAYISDTGRAAPWDLLPIDVLTGQPVSFYPSGLPLPAALSGQVSGGPITGFNVVNALITGPVFVLGSAALAAAVFRRLRAGSGWTALAGGAAALVAAGLYRPGVQLLHDGGIAPNAAAMSMAPGVLAALITAGGLRGWGPGSRWLRAVVLGIGVAGVFSVHPSVAATVGLSVVVFWIVEACTKRGREILRGQWPVLLAAGVVAALASATTLLGSASQATRTGTWSPDIPPGPFGDALSSNLKLTYGGYFDPHGIFSQLSAGVLALVGVLVVLALRRAWGVAAMWLFWLAIVVDFRVHPWSGIGSMVGSPFYKSYVRIQSHISLFIPVLAAIAVVFVAIGIIRLAGKPEKPAVFGWARRFAGPVSAALLAVVLAGYVGYAAIPYEHRNAEVIATRYAKPEFTRVNDDDKRAAKFVEEHIKPGERLMNSANDGSTYAYVEDRVPVVNVVTLGSALEPVTYELLRSFRDYPTDPKIRKTVLSLNIGYVYVDSAAPTMGAGPGSPNSWYTAPTFELAPGLQNLDGLPGLSVAFRSGTVTVYKLDRSVLAALPN</sequence>
<feature type="transmembrane region" description="Helical" evidence="1">
    <location>
        <begin position="208"/>
        <end position="230"/>
    </location>
</feature>
<dbReference type="STRING" id="112413.SAMN05421854_107317"/>
<proteinExistence type="predicted"/>
<feature type="transmembrane region" description="Helical" evidence="1">
    <location>
        <begin position="267"/>
        <end position="287"/>
    </location>
</feature>
<name>A0A1I5TZR3_9PSEU</name>
<dbReference type="AlphaFoldDB" id="A0A1I5TZR3"/>
<evidence type="ECO:0000313" key="3">
    <source>
        <dbReference type="Proteomes" id="UP000199137"/>
    </source>
</evidence>
<feature type="transmembrane region" description="Helical" evidence="1">
    <location>
        <begin position="6"/>
        <end position="28"/>
    </location>
</feature>
<evidence type="ECO:0000313" key="2">
    <source>
        <dbReference type="EMBL" id="SFP88401.1"/>
    </source>
</evidence>
<keyword evidence="1" id="KW-0812">Transmembrane</keyword>
<feature type="transmembrane region" description="Helical" evidence="1">
    <location>
        <begin position="237"/>
        <end position="255"/>
    </location>
</feature>
<feature type="transmembrane region" description="Helical" evidence="1">
    <location>
        <begin position="64"/>
        <end position="85"/>
    </location>
</feature>
<evidence type="ECO:0000256" key="1">
    <source>
        <dbReference type="SAM" id="Phobius"/>
    </source>
</evidence>
<dbReference type="Pfam" id="PF20176">
    <property type="entry name" value="DUF6541"/>
    <property type="match status" value="1"/>
</dbReference>
<accession>A0A1I5TZR3</accession>
<feature type="transmembrane region" description="Helical" evidence="1">
    <location>
        <begin position="409"/>
        <end position="429"/>
    </location>
</feature>
<dbReference type="Proteomes" id="UP000199137">
    <property type="component" value="Unassembled WGS sequence"/>
</dbReference>
<dbReference type="EMBL" id="FOWC01000007">
    <property type="protein sequence ID" value="SFP88401.1"/>
    <property type="molecule type" value="Genomic_DNA"/>
</dbReference>
<feature type="transmembrane region" description="Helical" evidence="1">
    <location>
        <begin position="475"/>
        <end position="496"/>
    </location>
</feature>
<keyword evidence="1" id="KW-0472">Membrane</keyword>
<protein>
    <submittedName>
        <fullName evidence="2">Uncharacterized protein</fullName>
    </submittedName>
</protein>
<feature type="transmembrane region" description="Helical" evidence="1">
    <location>
        <begin position="35"/>
        <end position="58"/>
    </location>
</feature>
<dbReference type="InterPro" id="IPR046671">
    <property type="entry name" value="DUF6541"/>
</dbReference>
<keyword evidence="1" id="KW-1133">Transmembrane helix</keyword>
<organism evidence="2 3">
    <name type="scientific">Amycolatopsis rubida</name>
    <dbReference type="NCBI Taxonomy" id="112413"/>
    <lineage>
        <taxon>Bacteria</taxon>
        <taxon>Bacillati</taxon>
        <taxon>Actinomycetota</taxon>
        <taxon>Actinomycetes</taxon>
        <taxon>Pseudonocardiales</taxon>
        <taxon>Pseudonocardiaceae</taxon>
        <taxon>Amycolatopsis</taxon>
    </lineage>
</organism>
<feature type="transmembrane region" description="Helical" evidence="1">
    <location>
        <begin position="517"/>
        <end position="536"/>
    </location>
</feature>
<gene>
    <name evidence="2" type="ORF">SAMN05421854_107317</name>
</gene>
<feature type="transmembrane region" description="Helical" evidence="1">
    <location>
        <begin position="321"/>
        <end position="337"/>
    </location>
</feature>
<reference evidence="2 3" key="1">
    <citation type="submission" date="2016-10" db="EMBL/GenBank/DDBJ databases">
        <authorList>
            <person name="de Groot N.N."/>
        </authorList>
    </citation>
    <scope>NUCLEOTIDE SEQUENCE [LARGE SCALE GENOMIC DNA]</scope>
    <source>
        <strain evidence="2 3">DSM 44637</strain>
    </source>
</reference>